<dbReference type="Gene3D" id="2.60.40.4070">
    <property type="match status" value="1"/>
</dbReference>
<name>A0A235BNF0_UNCW3</name>
<dbReference type="EMBL" id="NOZP01000187">
    <property type="protein sequence ID" value="OYD13858.1"/>
    <property type="molecule type" value="Genomic_DNA"/>
</dbReference>
<evidence type="ECO:0000313" key="1">
    <source>
        <dbReference type="EMBL" id="OYD13858.1"/>
    </source>
</evidence>
<proteinExistence type="predicted"/>
<organism evidence="1 2">
    <name type="scientific">candidate division WOR-3 bacterium JGI_Cruoil_03_51_56</name>
    <dbReference type="NCBI Taxonomy" id="1973747"/>
    <lineage>
        <taxon>Bacteria</taxon>
        <taxon>Bacteria division WOR-3</taxon>
    </lineage>
</organism>
<dbReference type="Proteomes" id="UP000215559">
    <property type="component" value="Unassembled WGS sequence"/>
</dbReference>
<comment type="caution">
    <text evidence="1">The sequence shown here is derived from an EMBL/GenBank/DDBJ whole genome shotgun (WGS) entry which is preliminary data.</text>
</comment>
<sequence length="674" mass="74923">YKFLESPKGPDGKPLGMTAFKKFTIDIDPVTDPAQYLTMAGYDYRTSVYCPYDSVDVEKADKRFVQCSGPFDLAPGQVEELIVAVIAAPFGGEGQPWENRGIDSLVHLARVANAAQFIYDQGWLLPGPPAAPGITLVPGDNSVRIVWDNLSETTPDPYYGKVAHDTTSQGWDPKYLEYDFQGYIVYKSANGSDWSILTQCDLADTIPADTNLWSYPPSGDSSLPDSLWIKMTNSGLSYSVTDNNVINGFGYYYCVTAYDWNYVTTEWDTTQTPPVPIAWDTLILRSGIVSNYSMVPRWDAANYIDPEVRIVTVTGDTVNNGLACSSEVVIPFEVTADTYEIRFLGPEYLAPSESKYSYCITRLTDGSIVVDTTGFNYAVGDTVSFSVPVFNGQELHLSLNYETPEQPFDTIYVSGEYPVEKARPYRVTAGEQKSLWAFRGSDYRIGWTTDPGGFMTARVYDLTNDSIEVPFTPFDTRAGAKANGWCFVNFIAKEPTDTLKTGTAMLYICGGYFALNYNDETSRADAVGDLISKVKDGDVWLASGHKTEGTAPYYNMYQLIAAPGYSKTDSTYTLNVKVVPNPYIVFNQWEMNTYNRQVKFTHLPSECTIRIFTLSGDLVKVLEHKQGGEQPLEQGGTETWDLLNKSYQDIASGVYVYHVESDVGECTGKLVYIH</sequence>
<feature type="non-terminal residue" evidence="1">
    <location>
        <position position="1"/>
    </location>
</feature>
<gene>
    <name evidence="1" type="ORF">CH330_09935</name>
</gene>
<dbReference type="AlphaFoldDB" id="A0A235BNF0"/>
<evidence type="ECO:0000313" key="2">
    <source>
        <dbReference type="Proteomes" id="UP000215559"/>
    </source>
</evidence>
<protein>
    <submittedName>
        <fullName evidence="1">Uncharacterized protein</fullName>
    </submittedName>
</protein>
<reference evidence="1 2" key="1">
    <citation type="submission" date="2017-07" db="EMBL/GenBank/DDBJ databases">
        <title>Recovery of genomes from metagenomes via a dereplication, aggregation, and scoring strategy.</title>
        <authorList>
            <person name="Sieber C.M."/>
            <person name="Probst A.J."/>
            <person name="Sharrar A."/>
            <person name="Thomas B.C."/>
            <person name="Hess M."/>
            <person name="Tringe S.G."/>
            <person name="Banfield J.F."/>
        </authorList>
    </citation>
    <scope>NUCLEOTIDE SEQUENCE [LARGE SCALE GENOMIC DNA]</scope>
    <source>
        <strain evidence="1">JGI_Cruoil_03_51_56</strain>
    </source>
</reference>
<accession>A0A235BNF0</accession>